<reference evidence="1" key="2">
    <citation type="submission" date="2020-09" db="EMBL/GenBank/DDBJ databases">
        <authorList>
            <person name="Sun Q."/>
            <person name="Ohkuma M."/>
        </authorList>
    </citation>
    <scope>NUCLEOTIDE SEQUENCE</scope>
    <source>
        <strain evidence="1">JCM 14371</strain>
    </source>
</reference>
<sequence>MRVQVGGYAVQVWRRELPGHFGSLSDLADLSETFGPLNAREDEDGSLFCVSVSPQFQIWPALLVTQRFSPDVGGFDPGVLIVPETGVVLVGAGERLLAYRLDDPPVRLWEDTASVGFWWWDRQGDTVLMAAELEFAAWDLHGRKRWSMFVEPPWSYSVHDGVILLDVMDHLTSFPLPGGPQGVQP</sequence>
<organism evidence="1 2">
    <name type="scientific">Deinococcus aquiradiocola</name>
    <dbReference type="NCBI Taxonomy" id="393059"/>
    <lineage>
        <taxon>Bacteria</taxon>
        <taxon>Thermotogati</taxon>
        <taxon>Deinococcota</taxon>
        <taxon>Deinococci</taxon>
        <taxon>Deinococcales</taxon>
        <taxon>Deinococcaceae</taxon>
        <taxon>Deinococcus</taxon>
    </lineage>
</organism>
<reference evidence="1" key="1">
    <citation type="journal article" date="2014" name="Int. J. Syst. Evol. Microbiol.">
        <title>Complete genome sequence of Corynebacterium casei LMG S-19264T (=DSM 44701T), isolated from a smear-ripened cheese.</title>
        <authorList>
            <consortium name="US DOE Joint Genome Institute (JGI-PGF)"/>
            <person name="Walter F."/>
            <person name="Albersmeier A."/>
            <person name="Kalinowski J."/>
            <person name="Ruckert C."/>
        </authorList>
    </citation>
    <scope>NUCLEOTIDE SEQUENCE</scope>
    <source>
        <strain evidence="1">JCM 14371</strain>
    </source>
</reference>
<proteinExistence type="predicted"/>
<dbReference type="Proteomes" id="UP000635726">
    <property type="component" value="Unassembled WGS sequence"/>
</dbReference>
<gene>
    <name evidence="1" type="ORF">GCM10008939_34460</name>
</gene>
<accession>A0A917UV55</accession>
<evidence type="ECO:0000313" key="1">
    <source>
        <dbReference type="EMBL" id="GGJ87492.1"/>
    </source>
</evidence>
<keyword evidence="2" id="KW-1185">Reference proteome</keyword>
<dbReference type="EMBL" id="BMOE01000018">
    <property type="protein sequence ID" value="GGJ87492.1"/>
    <property type="molecule type" value="Genomic_DNA"/>
</dbReference>
<evidence type="ECO:0000313" key="2">
    <source>
        <dbReference type="Proteomes" id="UP000635726"/>
    </source>
</evidence>
<protein>
    <submittedName>
        <fullName evidence="1">Uncharacterized protein</fullName>
    </submittedName>
</protein>
<name>A0A917UV55_9DEIO</name>
<dbReference type="AlphaFoldDB" id="A0A917UV55"/>
<comment type="caution">
    <text evidence="1">The sequence shown here is derived from an EMBL/GenBank/DDBJ whole genome shotgun (WGS) entry which is preliminary data.</text>
</comment>
<dbReference type="RefSeq" id="WP_188964547.1">
    <property type="nucleotide sequence ID" value="NZ_BMOE01000018.1"/>
</dbReference>